<comment type="caution">
    <text evidence="1">The sequence shown here is derived from an EMBL/GenBank/DDBJ whole genome shotgun (WGS) entry which is preliminary data.</text>
</comment>
<keyword evidence="2" id="KW-1185">Reference proteome</keyword>
<organism evidence="1 2">
    <name type="scientific">Tanacetum coccineum</name>
    <dbReference type="NCBI Taxonomy" id="301880"/>
    <lineage>
        <taxon>Eukaryota</taxon>
        <taxon>Viridiplantae</taxon>
        <taxon>Streptophyta</taxon>
        <taxon>Embryophyta</taxon>
        <taxon>Tracheophyta</taxon>
        <taxon>Spermatophyta</taxon>
        <taxon>Magnoliopsida</taxon>
        <taxon>eudicotyledons</taxon>
        <taxon>Gunneridae</taxon>
        <taxon>Pentapetalae</taxon>
        <taxon>asterids</taxon>
        <taxon>campanulids</taxon>
        <taxon>Asterales</taxon>
        <taxon>Asteraceae</taxon>
        <taxon>Asteroideae</taxon>
        <taxon>Anthemideae</taxon>
        <taxon>Anthemidinae</taxon>
        <taxon>Tanacetum</taxon>
    </lineage>
</organism>
<name>A0ABQ5GP00_9ASTR</name>
<gene>
    <name evidence="1" type="ORF">Tco_1043218</name>
</gene>
<accession>A0ABQ5GP00</accession>
<evidence type="ECO:0000313" key="2">
    <source>
        <dbReference type="Proteomes" id="UP001151760"/>
    </source>
</evidence>
<dbReference type="Proteomes" id="UP001151760">
    <property type="component" value="Unassembled WGS sequence"/>
</dbReference>
<reference evidence="1" key="1">
    <citation type="journal article" date="2022" name="Int. J. Mol. Sci.">
        <title>Draft Genome of Tanacetum Coccineum: Genomic Comparison of Closely Related Tanacetum-Family Plants.</title>
        <authorList>
            <person name="Yamashiro T."/>
            <person name="Shiraishi A."/>
            <person name="Nakayama K."/>
            <person name="Satake H."/>
        </authorList>
    </citation>
    <scope>NUCLEOTIDE SEQUENCE</scope>
</reference>
<evidence type="ECO:0000313" key="1">
    <source>
        <dbReference type="EMBL" id="GJT76493.1"/>
    </source>
</evidence>
<reference evidence="1" key="2">
    <citation type="submission" date="2022-01" db="EMBL/GenBank/DDBJ databases">
        <authorList>
            <person name="Yamashiro T."/>
            <person name="Shiraishi A."/>
            <person name="Satake H."/>
            <person name="Nakayama K."/>
        </authorList>
    </citation>
    <scope>NUCLEOTIDE SEQUENCE</scope>
</reference>
<sequence length="102" mass="11588">MIRGPLPAIIEREYVLEKDVQELKEVLQKHTEQLIKQYPQQVNYKDVIEELVQANVINKVKNLLLNFLPKAVSDFATSVIQSTIKKALEKTPTILAQSSSQA</sequence>
<proteinExistence type="predicted"/>
<protein>
    <submittedName>
        <fullName evidence="1">Uncharacterized protein</fullName>
    </submittedName>
</protein>
<dbReference type="EMBL" id="BQNB010018629">
    <property type="protein sequence ID" value="GJT76493.1"/>
    <property type="molecule type" value="Genomic_DNA"/>
</dbReference>